<sequence length="133" mass="15133">MVRTVVSLKSMTKLLKKRNQGFLVELRVTRSENEDAIITKKIEKLLSDYPEVGEQTLGLPPHRSRDHAITLQLGAQPPNIRPYRYPHSQKLEIKHLVKEMLAAGIIKASSSPYSSPVLLIKKKDGSWRICVDY</sequence>
<accession>A0A2G2ZK48</accession>
<dbReference type="InterPro" id="IPR043502">
    <property type="entry name" value="DNA/RNA_pol_sf"/>
</dbReference>
<organism evidence="1 2">
    <name type="scientific">Capsicum annuum</name>
    <name type="common">Capsicum pepper</name>
    <dbReference type="NCBI Taxonomy" id="4072"/>
    <lineage>
        <taxon>Eukaryota</taxon>
        <taxon>Viridiplantae</taxon>
        <taxon>Streptophyta</taxon>
        <taxon>Embryophyta</taxon>
        <taxon>Tracheophyta</taxon>
        <taxon>Spermatophyta</taxon>
        <taxon>Magnoliopsida</taxon>
        <taxon>eudicotyledons</taxon>
        <taxon>Gunneridae</taxon>
        <taxon>Pentapetalae</taxon>
        <taxon>asterids</taxon>
        <taxon>lamiids</taxon>
        <taxon>Solanales</taxon>
        <taxon>Solanaceae</taxon>
        <taxon>Solanoideae</taxon>
        <taxon>Capsiceae</taxon>
        <taxon>Capsicum</taxon>
    </lineage>
</organism>
<evidence type="ECO:0000313" key="1">
    <source>
        <dbReference type="EMBL" id="PHT82368.1"/>
    </source>
</evidence>
<gene>
    <name evidence="1" type="ORF">T459_15383</name>
</gene>
<dbReference type="Proteomes" id="UP000222542">
    <property type="component" value="Unassembled WGS sequence"/>
</dbReference>
<dbReference type="STRING" id="4072.A0A2G2ZK48"/>
<dbReference type="InterPro" id="IPR032567">
    <property type="entry name" value="RTL1-rel"/>
</dbReference>
<dbReference type="PANTHER" id="PTHR15503:SF22">
    <property type="entry name" value="TRANSPOSON TY3-I GAG POLYPROTEIN"/>
    <property type="match status" value="1"/>
</dbReference>
<reference evidence="1 2" key="1">
    <citation type="journal article" date="2014" name="Nat. Genet.">
        <title>Genome sequence of the hot pepper provides insights into the evolution of pungency in Capsicum species.</title>
        <authorList>
            <person name="Kim S."/>
            <person name="Park M."/>
            <person name="Yeom S.I."/>
            <person name="Kim Y.M."/>
            <person name="Lee J.M."/>
            <person name="Lee H.A."/>
            <person name="Seo E."/>
            <person name="Choi J."/>
            <person name="Cheong K."/>
            <person name="Kim K.T."/>
            <person name="Jung K."/>
            <person name="Lee G.W."/>
            <person name="Oh S.K."/>
            <person name="Bae C."/>
            <person name="Kim S.B."/>
            <person name="Lee H.Y."/>
            <person name="Kim S.Y."/>
            <person name="Kim M.S."/>
            <person name="Kang B.C."/>
            <person name="Jo Y.D."/>
            <person name="Yang H.B."/>
            <person name="Jeong H.J."/>
            <person name="Kang W.H."/>
            <person name="Kwon J.K."/>
            <person name="Shin C."/>
            <person name="Lim J.Y."/>
            <person name="Park J.H."/>
            <person name="Huh J.H."/>
            <person name="Kim J.S."/>
            <person name="Kim B.D."/>
            <person name="Cohen O."/>
            <person name="Paran I."/>
            <person name="Suh M.C."/>
            <person name="Lee S.B."/>
            <person name="Kim Y.K."/>
            <person name="Shin Y."/>
            <person name="Noh S.J."/>
            <person name="Park J."/>
            <person name="Seo Y.S."/>
            <person name="Kwon S.Y."/>
            <person name="Kim H.A."/>
            <person name="Park J.M."/>
            <person name="Kim H.J."/>
            <person name="Choi S.B."/>
            <person name="Bosland P.W."/>
            <person name="Reeves G."/>
            <person name="Jo S.H."/>
            <person name="Lee B.W."/>
            <person name="Cho H.T."/>
            <person name="Choi H.S."/>
            <person name="Lee M.S."/>
            <person name="Yu Y."/>
            <person name="Do Choi Y."/>
            <person name="Park B.S."/>
            <person name="van Deynze A."/>
            <person name="Ashrafi H."/>
            <person name="Hill T."/>
            <person name="Kim W.T."/>
            <person name="Pai H.S."/>
            <person name="Ahn H.K."/>
            <person name="Yeam I."/>
            <person name="Giovannoni J.J."/>
            <person name="Rose J.K."/>
            <person name="Sorensen I."/>
            <person name="Lee S.J."/>
            <person name="Kim R.W."/>
            <person name="Choi I.Y."/>
            <person name="Choi B.S."/>
            <person name="Lim J.S."/>
            <person name="Lee Y.H."/>
            <person name="Choi D."/>
        </authorList>
    </citation>
    <scope>NUCLEOTIDE SEQUENCE [LARGE SCALE GENOMIC DNA]</scope>
    <source>
        <strain evidence="2">cv. CM334</strain>
    </source>
</reference>
<name>A0A2G2ZK48_CAPAN</name>
<dbReference type="Gene3D" id="3.10.10.10">
    <property type="entry name" value="HIV Type 1 Reverse Transcriptase, subunit A, domain 1"/>
    <property type="match status" value="1"/>
</dbReference>
<keyword evidence="2" id="KW-1185">Reference proteome</keyword>
<proteinExistence type="predicted"/>
<reference evidence="1 2" key="2">
    <citation type="journal article" date="2017" name="Genome Biol.">
        <title>New reference genome sequences of hot pepper reveal the massive evolution of plant disease-resistance genes by retroduplication.</title>
        <authorList>
            <person name="Kim S."/>
            <person name="Park J."/>
            <person name="Yeom S.I."/>
            <person name="Kim Y.M."/>
            <person name="Seo E."/>
            <person name="Kim K.T."/>
            <person name="Kim M.S."/>
            <person name="Lee J.M."/>
            <person name="Cheong K."/>
            <person name="Shin H.S."/>
            <person name="Kim S.B."/>
            <person name="Han K."/>
            <person name="Lee J."/>
            <person name="Park M."/>
            <person name="Lee H.A."/>
            <person name="Lee H.Y."/>
            <person name="Lee Y."/>
            <person name="Oh S."/>
            <person name="Lee J.H."/>
            <person name="Choi E."/>
            <person name="Choi E."/>
            <person name="Lee S.E."/>
            <person name="Jeon J."/>
            <person name="Kim H."/>
            <person name="Choi G."/>
            <person name="Song H."/>
            <person name="Lee J."/>
            <person name="Lee S.C."/>
            <person name="Kwon J.K."/>
            <person name="Lee H.Y."/>
            <person name="Koo N."/>
            <person name="Hong Y."/>
            <person name="Kim R.W."/>
            <person name="Kang W.H."/>
            <person name="Huh J.H."/>
            <person name="Kang B.C."/>
            <person name="Yang T.J."/>
            <person name="Lee Y.H."/>
            <person name="Bennetzen J.L."/>
            <person name="Choi D."/>
        </authorList>
    </citation>
    <scope>NUCLEOTIDE SEQUENCE [LARGE SCALE GENOMIC DNA]</scope>
    <source>
        <strain evidence="2">cv. CM334</strain>
    </source>
</reference>
<dbReference type="EMBL" id="AYRZ02000005">
    <property type="protein sequence ID" value="PHT82368.1"/>
    <property type="molecule type" value="Genomic_DNA"/>
</dbReference>
<dbReference type="OMA" id="THDHHIT"/>
<evidence type="ECO:0000313" key="2">
    <source>
        <dbReference type="Proteomes" id="UP000222542"/>
    </source>
</evidence>
<comment type="caution">
    <text evidence="1">The sequence shown here is derived from an EMBL/GenBank/DDBJ whole genome shotgun (WGS) entry which is preliminary data.</text>
</comment>
<dbReference type="PANTHER" id="PTHR15503">
    <property type="entry name" value="LDOC1 RELATED"/>
    <property type="match status" value="1"/>
</dbReference>
<dbReference type="AlphaFoldDB" id="A0A2G2ZK48"/>
<dbReference type="SUPFAM" id="SSF56672">
    <property type="entry name" value="DNA/RNA polymerases"/>
    <property type="match status" value="1"/>
</dbReference>
<dbReference type="Gramene" id="PHT82368">
    <property type="protein sequence ID" value="PHT82368"/>
    <property type="gene ID" value="T459_15383"/>
</dbReference>
<protein>
    <submittedName>
        <fullName evidence="1">Uncharacterized protein</fullName>
    </submittedName>
</protein>